<keyword evidence="3" id="KW-0645">Protease</keyword>
<dbReference type="SUPFAM" id="SSF53182">
    <property type="entry name" value="Pyrrolidone carboxyl peptidase (pyroglutamate aminopeptidase)"/>
    <property type="match status" value="1"/>
</dbReference>
<gene>
    <name evidence="7" type="primary">pcp</name>
    <name evidence="7" type="ORF">H9870_06205</name>
</gene>
<reference evidence="7" key="1">
    <citation type="journal article" date="2021" name="PeerJ">
        <title>Extensive microbial diversity within the chicken gut microbiome revealed by metagenomics and culture.</title>
        <authorList>
            <person name="Gilroy R."/>
            <person name="Ravi A."/>
            <person name="Getino M."/>
            <person name="Pursley I."/>
            <person name="Horton D.L."/>
            <person name="Alikhan N.F."/>
            <person name="Baker D."/>
            <person name="Gharbi K."/>
            <person name="Hall N."/>
            <person name="Watson M."/>
            <person name="Adriaenssens E.M."/>
            <person name="Foster-Nyarko E."/>
            <person name="Jarju S."/>
            <person name="Secka A."/>
            <person name="Antonio M."/>
            <person name="Oren A."/>
            <person name="Chaudhuri R.R."/>
            <person name="La Ragione R."/>
            <person name="Hildebrand F."/>
            <person name="Pallen M.J."/>
        </authorList>
    </citation>
    <scope>NUCLEOTIDE SEQUENCE</scope>
    <source>
        <strain evidence="7">CHK32-1732</strain>
    </source>
</reference>
<accession>A0A9D1RPQ2</accession>
<dbReference type="PIRSF" id="PIRSF015592">
    <property type="entry name" value="Prld-crbxl_pptds"/>
    <property type="match status" value="1"/>
</dbReference>
<protein>
    <recommendedName>
        <fullName evidence="6">Pyroglutamyl-peptidase I</fullName>
        <ecNumber evidence="6">3.4.19.3</ecNumber>
    </recommendedName>
</protein>
<keyword evidence="5" id="KW-0788">Thiol protease</keyword>
<evidence type="ECO:0000256" key="5">
    <source>
        <dbReference type="ARBA" id="ARBA00022807"/>
    </source>
</evidence>
<dbReference type="PANTHER" id="PTHR23402:SF1">
    <property type="entry name" value="PYROGLUTAMYL-PEPTIDASE I"/>
    <property type="match status" value="1"/>
</dbReference>
<dbReference type="EMBL" id="DXGC01000059">
    <property type="protein sequence ID" value="HIW91235.1"/>
    <property type="molecule type" value="Genomic_DNA"/>
</dbReference>
<dbReference type="AlphaFoldDB" id="A0A9D1RPQ2"/>
<evidence type="ECO:0000256" key="2">
    <source>
        <dbReference type="ARBA" id="ARBA00022490"/>
    </source>
</evidence>
<reference evidence="7" key="2">
    <citation type="submission" date="2021-04" db="EMBL/GenBank/DDBJ databases">
        <authorList>
            <person name="Gilroy R."/>
        </authorList>
    </citation>
    <scope>NUCLEOTIDE SEQUENCE</scope>
    <source>
        <strain evidence="7">CHK32-1732</strain>
    </source>
</reference>
<evidence type="ECO:0000313" key="7">
    <source>
        <dbReference type="EMBL" id="HIW91235.1"/>
    </source>
</evidence>
<dbReference type="InterPro" id="IPR036440">
    <property type="entry name" value="Peptidase_C15-like_sf"/>
</dbReference>
<dbReference type="PANTHER" id="PTHR23402">
    <property type="entry name" value="PROTEASE FAMILY C15 PYROGLUTAMYL-PEPTIDASE I-RELATED"/>
    <property type="match status" value="1"/>
</dbReference>
<sequence>MTAFEPFGGDTVNPTMPALVSLRTAVDHGDIPGVEVIGQVLPVEFEQAQEQIHELIDGYRPDAVICLGLANGRSEVTPERIAVNLADARIPDNAGALPVDEPVVTDGPAAYFSTLPVKAIVDALTEDSIPASVSMTAGTYVCNTVLYRALHEQSAGTENVPTGFIHVPHPDVMGQDMINRAVQLCVRTVVDSVASA</sequence>
<dbReference type="GO" id="GO:0005829">
    <property type="term" value="C:cytosol"/>
    <property type="evidence" value="ECO:0007669"/>
    <property type="project" value="InterPro"/>
</dbReference>
<name>A0A9D1RPQ2_9CORY</name>
<dbReference type="Pfam" id="PF01470">
    <property type="entry name" value="Peptidase_C15"/>
    <property type="match status" value="1"/>
</dbReference>
<comment type="similarity">
    <text evidence="1">Belongs to the peptidase C15 family.</text>
</comment>
<keyword evidence="4 7" id="KW-0378">Hydrolase</keyword>
<proteinExistence type="inferred from homology"/>
<dbReference type="InterPro" id="IPR000816">
    <property type="entry name" value="Peptidase_C15"/>
</dbReference>
<dbReference type="PROSITE" id="PS01334">
    <property type="entry name" value="PYRASE_CYS"/>
    <property type="match status" value="1"/>
</dbReference>
<dbReference type="NCBIfam" id="TIGR00504">
    <property type="entry name" value="pyro_pdase"/>
    <property type="match status" value="1"/>
</dbReference>
<dbReference type="PRINTS" id="PR00706">
    <property type="entry name" value="PYROGLUPTASE"/>
</dbReference>
<dbReference type="Gene3D" id="3.40.630.20">
    <property type="entry name" value="Peptidase C15, pyroglutamyl peptidase I-like"/>
    <property type="match status" value="1"/>
</dbReference>
<dbReference type="InterPro" id="IPR033694">
    <property type="entry name" value="PGPEP1_Cys_AS"/>
</dbReference>
<dbReference type="GO" id="GO:0016920">
    <property type="term" value="F:pyroglutamyl-peptidase activity"/>
    <property type="evidence" value="ECO:0007669"/>
    <property type="project" value="UniProtKB-EC"/>
</dbReference>
<dbReference type="GO" id="GO:0006508">
    <property type="term" value="P:proteolysis"/>
    <property type="evidence" value="ECO:0007669"/>
    <property type="project" value="UniProtKB-KW"/>
</dbReference>
<dbReference type="NCBIfam" id="NF009676">
    <property type="entry name" value="PRK13197.1"/>
    <property type="match status" value="1"/>
</dbReference>
<comment type="catalytic activity">
    <reaction evidence="6">
        <text>Release of an N-terminal pyroglutamyl group from a polypeptide, the second amino acid generally not being Pro.</text>
        <dbReference type="EC" id="3.4.19.3"/>
    </reaction>
</comment>
<dbReference type="Proteomes" id="UP000824190">
    <property type="component" value="Unassembled WGS sequence"/>
</dbReference>
<evidence type="ECO:0000256" key="3">
    <source>
        <dbReference type="ARBA" id="ARBA00022670"/>
    </source>
</evidence>
<feature type="active site" evidence="6">
    <location>
        <position position="142"/>
    </location>
</feature>
<evidence type="ECO:0000256" key="1">
    <source>
        <dbReference type="ARBA" id="ARBA00006641"/>
    </source>
</evidence>
<evidence type="ECO:0000313" key="8">
    <source>
        <dbReference type="Proteomes" id="UP000824190"/>
    </source>
</evidence>
<keyword evidence="2" id="KW-0963">Cytoplasm</keyword>
<evidence type="ECO:0000256" key="4">
    <source>
        <dbReference type="ARBA" id="ARBA00022801"/>
    </source>
</evidence>
<evidence type="ECO:0000256" key="6">
    <source>
        <dbReference type="PROSITE-ProRule" id="PRU10077"/>
    </source>
</evidence>
<dbReference type="CDD" id="cd00501">
    <property type="entry name" value="Peptidase_C15"/>
    <property type="match status" value="1"/>
</dbReference>
<comment type="caution">
    <text evidence="7">The sequence shown here is derived from an EMBL/GenBank/DDBJ whole genome shotgun (WGS) entry which is preliminary data.</text>
</comment>
<organism evidence="7 8">
    <name type="scientific">Candidatus Corynebacterium avicola</name>
    <dbReference type="NCBI Taxonomy" id="2838527"/>
    <lineage>
        <taxon>Bacteria</taxon>
        <taxon>Bacillati</taxon>
        <taxon>Actinomycetota</taxon>
        <taxon>Actinomycetes</taxon>
        <taxon>Mycobacteriales</taxon>
        <taxon>Corynebacteriaceae</taxon>
        <taxon>Corynebacterium</taxon>
    </lineage>
</organism>
<dbReference type="EC" id="3.4.19.3" evidence="6"/>
<dbReference type="InterPro" id="IPR016125">
    <property type="entry name" value="Peptidase_C15-like"/>
</dbReference>
<dbReference type="InterPro" id="IPR029762">
    <property type="entry name" value="PGP-I_bact-type"/>
</dbReference>